<dbReference type="EMBL" id="CP018082">
    <property type="protein sequence ID" value="APE33270.1"/>
    <property type="molecule type" value="Genomic_DNA"/>
</dbReference>
<gene>
    <name evidence="11" type="ORF">BOX37_04020</name>
</gene>
<keyword evidence="8 10" id="KW-1133">Transmembrane helix</keyword>
<feature type="transmembrane region" description="Helical" evidence="10">
    <location>
        <begin position="41"/>
        <end position="64"/>
    </location>
</feature>
<dbReference type="PANTHER" id="PTHR40765:SF2">
    <property type="entry name" value="ESX-2 SECRETION SYSTEM ATPASE ECCB2"/>
    <property type="match status" value="1"/>
</dbReference>
<evidence type="ECO:0000313" key="11">
    <source>
        <dbReference type="EMBL" id="APE33270.1"/>
    </source>
</evidence>
<reference evidence="11" key="1">
    <citation type="submission" date="2016-11" db="EMBL/GenBank/DDBJ databases">
        <authorList>
            <person name="Jaros S."/>
            <person name="Januszkiewicz K."/>
            <person name="Wedrychowicz H."/>
        </authorList>
    </citation>
    <scope>NUCLEOTIDE SEQUENCE [LARGE SCALE GENOMIC DNA]</scope>
    <source>
        <strain evidence="11">Y48</strain>
    </source>
</reference>
<dbReference type="KEGG" id="nsl:BOX37_04020"/>
<evidence type="ECO:0000256" key="6">
    <source>
        <dbReference type="ARBA" id="ARBA00022801"/>
    </source>
</evidence>
<name>A0A1J0VMN0_9NOCA</name>
<keyword evidence="5" id="KW-0547">Nucleotide-binding</keyword>
<evidence type="ECO:0000256" key="9">
    <source>
        <dbReference type="ARBA" id="ARBA00023136"/>
    </source>
</evidence>
<evidence type="ECO:0000256" key="10">
    <source>
        <dbReference type="SAM" id="Phobius"/>
    </source>
</evidence>
<dbReference type="RefSeq" id="WP_071926456.1">
    <property type="nucleotide sequence ID" value="NZ_CP018082.1"/>
</dbReference>
<dbReference type="Pfam" id="PF05108">
    <property type="entry name" value="T7SS_ESX1_EccB"/>
    <property type="match status" value="1"/>
</dbReference>
<dbReference type="AlphaFoldDB" id="A0A1J0VMN0"/>
<dbReference type="GO" id="GO:0005576">
    <property type="term" value="C:extracellular region"/>
    <property type="evidence" value="ECO:0007669"/>
    <property type="project" value="TreeGrafter"/>
</dbReference>
<sequence length="500" mass="51528">MPAQLTTRAQVNGYRFLLRRLDHALIRRDVRMLHDPMRSQLRSLIVGAILGLLVVAGAAILSFFRPQGAVGDARIVVGKDSGALYVVVPGGDGDDRLHPVLNLASARLVTGSNESPESVKDSKLNSFSRGPLLGIPGAPGALPGSHQGDRSAWTVCESVRLSITGSAVGATGVTTSILAGSPELGTGARTIADDEAFLVREADRAYLIWAGKRAELDPTDSATARTLNLAAHRARPAGPSLLGATTQVPALRAPQIPNAGDPGPGPLEAVPVGGIIGVSGVAEGTELYVVLADGVQPVSPFAAALIRNADSQGMPGIVQVPPDALDQVPIRHPLPVGEFPHDTPRIITAEDAPVACLAWTKQPGTDPALRSATDGPADRATVTLIAGTRLPHPENVAPVALATADGTGDRVDSVYVSPASGEFVQVAGITPGSIRRGSLFYITDSGIRHGIPDAETAAALGLEGTPRLAPWEIVGQLVPGATLSRADALTSHDAVAAPQR</sequence>
<dbReference type="InterPro" id="IPR042485">
    <property type="entry name" value="T7SS_EccB_R3"/>
</dbReference>
<evidence type="ECO:0000256" key="2">
    <source>
        <dbReference type="ARBA" id="ARBA00008149"/>
    </source>
</evidence>
<evidence type="ECO:0000256" key="8">
    <source>
        <dbReference type="ARBA" id="ARBA00022989"/>
    </source>
</evidence>
<organism evidence="11 12">
    <name type="scientific">Nocardia mangyaensis</name>
    <dbReference type="NCBI Taxonomy" id="2213200"/>
    <lineage>
        <taxon>Bacteria</taxon>
        <taxon>Bacillati</taxon>
        <taxon>Actinomycetota</taxon>
        <taxon>Actinomycetes</taxon>
        <taxon>Mycobacteriales</taxon>
        <taxon>Nocardiaceae</taxon>
        <taxon>Nocardia</taxon>
    </lineage>
</organism>
<dbReference type="GO" id="GO:0005524">
    <property type="term" value="F:ATP binding"/>
    <property type="evidence" value="ECO:0007669"/>
    <property type="project" value="UniProtKB-KW"/>
</dbReference>
<keyword evidence="9 10" id="KW-0472">Membrane</keyword>
<evidence type="ECO:0000256" key="5">
    <source>
        <dbReference type="ARBA" id="ARBA00022741"/>
    </source>
</evidence>
<evidence type="ECO:0000256" key="4">
    <source>
        <dbReference type="ARBA" id="ARBA00022692"/>
    </source>
</evidence>
<evidence type="ECO:0000256" key="7">
    <source>
        <dbReference type="ARBA" id="ARBA00022840"/>
    </source>
</evidence>
<dbReference type="Gene3D" id="3.30.2390.20">
    <property type="entry name" value="Type VII secretion system EccB, repeat 1 domain"/>
    <property type="match status" value="1"/>
</dbReference>
<comment type="subcellular location">
    <subcellularLocation>
        <location evidence="1">Cell membrane</location>
        <topology evidence="1">Single-pass membrane protein</topology>
    </subcellularLocation>
</comment>
<keyword evidence="3" id="KW-1003">Cell membrane</keyword>
<keyword evidence="4 10" id="KW-0812">Transmembrane</keyword>
<evidence type="ECO:0000256" key="3">
    <source>
        <dbReference type="ARBA" id="ARBA00022475"/>
    </source>
</evidence>
<evidence type="ECO:0000313" key="12">
    <source>
        <dbReference type="Proteomes" id="UP000183810"/>
    </source>
</evidence>
<keyword evidence="6" id="KW-0378">Hydrolase</keyword>
<dbReference type="GO" id="GO:0005886">
    <property type="term" value="C:plasma membrane"/>
    <property type="evidence" value="ECO:0007669"/>
    <property type="project" value="UniProtKB-SubCell"/>
</dbReference>
<keyword evidence="12" id="KW-1185">Reference proteome</keyword>
<dbReference type="GO" id="GO:0016787">
    <property type="term" value="F:hydrolase activity"/>
    <property type="evidence" value="ECO:0007669"/>
    <property type="project" value="UniProtKB-KW"/>
</dbReference>
<dbReference type="Proteomes" id="UP000183810">
    <property type="component" value="Chromosome"/>
</dbReference>
<evidence type="ECO:0000256" key="1">
    <source>
        <dbReference type="ARBA" id="ARBA00004162"/>
    </source>
</evidence>
<dbReference type="NCBIfam" id="TIGR03919">
    <property type="entry name" value="T7SS_EccB"/>
    <property type="match status" value="1"/>
</dbReference>
<dbReference type="OrthoDB" id="3847604at2"/>
<dbReference type="PANTHER" id="PTHR40765">
    <property type="entry name" value="ESX-2 SECRETION SYSTEM ATPASE ECCB2"/>
    <property type="match status" value="1"/>
</dbReference>
<dbReference type="Gene3D" id="2.40.50.910">
    <property type="entry name" value="Type VII secretion system EccB, repeat 3 domain"/>
    <property type="match status" value="1"/>
</dbReference>
<dbReference type="InterPro" id="IPR044857">
    <property type="entry name" value="T7SS_EccB_R1"/>
</dbReference>
<dbReference type="InterPro" id="IPR007795">
    <property type="entry name" value="T7SS_EccB"/>
</dbReference>
<comment type="similarity">
    <text evidence="2">Belongs to the EccB family.</text>
</comment>
<keyword evidence="7" id="KW-0067">ATP-binding</keyword>
<accession>A0A1J0VMN0</accession>
<protein>
    <submittedName>
        <fullName evidence="11">Type VII secretion protein EccB</fullName>
    </submittedName>
</protein>
<proteinExistence type="inferred from homology"/>